<dbReference type="CDD" id="cd00555">
    <property type="entry name" value="Maf"/>
    <property type="match status" value="1"/>
</dbReference>
<dbReference type="Pfam" id="PF02545">
    <property type="entry name" value="Maf"/>
    <property type="match status" value="1"/>
</dbReference>
<dbReference type="InterPro" id="IPR003697">
    <property type="entry name" value="Maf-like"/>
</dbReference>
<organism evidence="3 4">
    <name type="scientific">Geodia barretti</name>
    <name type="common">Barrett's horny sponge</name>
    <dbReference type="NCBI Taxonomy" id="519541"/>
    <lineage>
        <taxon>Eukaryota</taxon>
        <taxon>Metazoa</taxon>
        <taxon>Porifera</taxon>
        <taxon>Demospongiae</taxon>
        <taxon>Heteroscleromorpha</taxon>
        <taxon>Tetractinellida</taxon>
        <taxon>Astrophorina</taxon>
        <taxon>Geodiidae</taxon>
        <taxon>Geodia</taxon>
    </lineage>
</organism>
<evidence type="ECO:0000313" key="3">
    <source>
        <dbReference type="EMBL" id="CAI8006382.1"/>
    </source>
</evidence>
<comment type="caution">
    <text evidence="3">The sequence shown here is derived from an EMBL/GenBank/DDBJ whole genome shotgun (WGS) entry which is preliminary data.</text>
</comment>
<dbReference type="InterPro" id="IPR029001">
    <property type="entry name" value="ITPase-like_fam"/>
</dbReference>
<keyword evidence="2" id="KW-0378">Hydrolase</keyword>
<dbReference type="PANTHER" id="PTHR43213:SF5">
    <property type="entry name" value="BIFUNCTIONAL DTTP_UTP PYROPHOSPHATASE_METHYLTRANSFERASE PROTEIN-RELATED"/>
    <property type="match status" value="1"/>
</dbReference>
<name>A0AA35R8M6_GEOBA</name>
<evidence type="ECO:0000256" key="1">
    <source>
        <dbReference type="ARBA" id="ARBA00001968"/>
    </source>
</evidence>
<gene>
    <name evidence="3" type="ORF">GBAR_LOCUS4680</name>
</gene>
<dbReference type="PANTHER" id="PTHR43213">
    <property type="entry name" value="BIFUNCTIONAL DTTP/UTP PYROPHOSPHATASE/METHYLTRANSFERASE PROTEIN-RELATED"/>
    <property type="match status" value="1"/>
</dbReference>
<keyword evidence="4" id="KW-1185">Reference proteome</keyword>
<proteinExistence type="inferred from homology"/>
<dbReference type="HAMAP" id="MF_00528">
    <property type="entry name" value="Maf"/>
    <property type="match status" value="1"/>
</dbReference>
<dbReference type="EMBL" id="CASHTH010000683">
    <property type="protein sequence ID" value="CAI8006382.1"/>
    <property type="molecule type" value="Genomic_DNA"/>
</dbReference>
<dbReference type="PIRSF" id="PIRSF006305">
    <property type="entry name" value="Maf"/>
    <property type="match status" value="1"/>
</dbReference>
<sequence length="199" mass="21477">MRTRKSPLKISRLILASASPRRAALLSQIGLTFEVRPSDIVEPPLNMHVGGVTQKLALLKATDIAQHFDEAIIIGADTLVSLEGKLLGKPTDDADAFEMLTHLSGTCHEIVTGVALVDAGTGRETVWAETTQVYFRELHSTEIDAYILSGEASDMAGAYGIQGRGAAFVRRIEGCYFSAVGLPLASLVEHLSNFQFFNC</sequence>
<dbReference type="NCBIfam" id="TIGR00172">
    <property type="entry name" value="maf"/>
    <property type="match status" value="1"/>
</dbReference>
<protein>
    <submittedName>
        <fullName evidence="3">dTTP/UTP pyrophosphatase</fullName>
    </submittedName>
</protein>
<comment type="cofactor">
    <cofactor evidence="1">
        <name>a divalent metal cation</name>
        <dbReference type="ChEBI" id="CHEBI:60240"/>
    </cofactor>
</comment>
<evidence type="ECO:0000313" key="4">
    <source>
        <dbReference type="Proteomes" id="UP001174909"/>
    </source>
</evidence>
<dbReference type="Proteomes" id="UP001174909">
    <property type="component" value="Unassembled WGS sequence"/>
</dbReference>
<reference evidence="3" key="1">
    <citation type="submission" date="2023-03" db="EMBL/GenBank/DDBJ databases">
        <authorList>
            <person name="Steffen K."/>
            <person name="Cardenas P."/>
        </authorList>
    </citation>
    <scope>NUCLEOTIDE SEQUENCE</scope>
</reference>
<dbReference type="SUPFAM" id="SSF52972">
    <property type="entry name" value="ITPase-like"/>
    <property type="match status" value="1"/>
</dbReference>
<evidence type="ECO:0000256" key="2">
    <source>
        <dbReference type="ARBA" id="ARBA00022801"/>
    </source>
</evidence>
<accession>A0AA35R8M6</accession>
<dbReference type="GO" id="GO:0047429">
    <property type="term" value="F:nucleoside triphosphate diphosphatase activity"/>
    <property type="evidence" value="ECO:0007669"/>
    <property type="project" value="InterPro"/>
</dbReference>
<dbReference type="AlphaFoldDB" id="A0AA35R8M6"/>
<dbReference type="Gene3D" id="3.90.950.10">
    <property type="match status" value="1"/>
</dbReference>